<reference evidence="3" key="1">
    <citation type="submission" date="2018-12" db="EMBL/GenBank/DDBJ databases">
        <title>Bacillus chawlae sp. nov., Bacillus glennii sp. nov., and Bacillus saganii sp. nov. Isolated from the Vehicle Assembly Building at Kennedy Space Center where the Viking Spacecraft were Assembled.</title>
        <authorList>
            <person name="Seuylemezian A."/>
            <person name="Vaishampayan P."/>
        </authorList>
    </citation>
    <scope>NUCLEOTIDE SEQUENCE [LARGE SCALE GENOMIC DNA]</scope>
    <source>
        <strain evidence="3">DSM 13966</strain>
    </source>
</reference>
<dbReference type="EMBL" id="RSFW01000010">
    <property type="protein sequence ID" value="RSD27774.1"/>
    <property type="molecule type" value="Genomic_DNA"/>
</dbReference>
<feature type="region of interest" description="Disordered" evidence="1">
    <location>
        <begin position="73"/>
        <end position="93"/>
    </location>
</feature>
<evidence type="ECO:0000256" key="1">
    <source>
        <dbReference type="SAM" id="MobiDB-lite"/>
    </source>
</evidence>
<dbReference type="OrthoDB" id="2433183at2"/>
<evidence type="ECO:0000313" key="3">
    <source>
        <dbReference type="Proteomes" id="UP000279911"/>
    </source>
</evidence>
<dbReference type="AlphaFoldDB" id="A0A3R9FH00"/>
<name>A0A3R9FH00_9BACI</name>
<proteinExistence type="predicted"/>
<protein>
    <submittedName>
        <fullName evidence="2">NERD domain-containing protein</fullName>
    </submittedName>
</protein>
<organism evidence="2 3">
    <name type="scientific">Mesobacillus subterraneus</name>
    <dbReference type="NCBI Taxonomy" id="285983"/>
    <lineage>
        <taxon>Bacteria</taxon>
        <taxon>Bacillati</taxon>
        <taxon>Bacillota</taxon>
        <taxon>Bacilli</taxon>
        <taxon>Bacillales</taxon>
        <taxon>Bacillaceae</taxon>
        <taxon>Mesobacillus</taxon>
    </lineage>
</organism>
<evidence type="ECO:0000313" key="2">
    <source>
        <dbReference type="EMBL" id="RSD27774.1"/>
    </source>
</evidence>
<gene>
    <name evidence="2" type="ORF">EJA10_08325</name>
</gene>
<dbReference type="Proteomes" id="UP000279911">
    <property type="component" value="Unassembled WGS sequence"/>
</dbReference>
<dbReference type="RefSeq" id="WP_125479552.1">
    <property type="nucleotide sequence ID" value="NZ_RSFW01000010.1"/>
</dbReference>
<sequence length="323" mass="37847">MAQLIKLQDYVSRYAQDIYLYPSRYVRLKKKQWEGLKEKWETGPVESFQNVMEQQGDKQPSTLFQKLKHIVRQPEEQQSDPVQEHTPVSADDQEPFMDPRSFHSISHIKTEDALKKHFLDELFPFQLKWASSTLTERSFVAKEYTKDPTLKFLLQRFPDTFLVLYKPIFLLKKAPVEAELILITPASAICISFIEAEEDAVFVGSKERFWTKKTKDRETKILNPLIALNRTEKIVKTLFDMDGVELPVQKLLISRSGFIDYPMRPYGVQFIEKRSFEDWFMSLRGMKSPLKHMQLKAAQVLLQFCQTTSVRRLEWENSPGDGQ</sequence>
<accession>A0A3R9FH00</accession>
<comment type="caution">
    <text evidence="2">The sequence shown here is derived from an EMBL/GenBank/DDBJ whole genome shotgun (WGS) entry which is preliminary data.</text>
</comment>